<proteinExistence type="predicted"/>
<dbReference type="Proteomes" id="UP001250181">
    <property type="component" value="Unassembled WGS sequence"/>
</dbReference>
<dbReference type="PANTHER" id="PTHR43539:SF78">
    <property type="entry name" value="FLAVIN-CONTAINING MONOOXYGENASE"/>
    <property type="match status" value="1"/>
</dbReference>
<dbReference type="PRINTS" id="PR00411">
    <property type="entry name" value="PNDRDTASEI"/>
</dbReference>
<dbReference type="SUPFAM" id="SSF51905">
    <property type="entry name" value="FAD/NAD(P)-binding domain"/>
    <property type="match status" value="1"/>
</dbReference>
<dbReference type="Pfam" id="PF13738">
    <property type="entry name" value="Pyr_redox_3"/>
    <property type="match status" value="1"/>
</dbReference>
<evidence type="ECO:0000313" key="2">
    <source>
        <dbReference type="EMBL" id="MDT9683709.1"/>
    </source>
</evidence>
<reference evidence="2 3" key="1">
    <citation type="submission" date="2023-09" db="EMBL/GenBank/DDBJ databases">
        <title>Streptomyces sp. nov.: A antagonism against Alternaria gaisen Producing Streptochlin, Isolated from Tamarix root soil.</title>
        <authorList>
            <person name="Chen Y."/>
        </authorList>
    </citation>
    <scope>NUCLEOTIDE SEQUENCE [LARGE SCALE GENOMIC DNA]</scope>
    <source>
        <strain evidence="2 3">TRM76323</strain>
    </source>
</reference>
<dbReference type="RefSeq" id="WP_315878779.1">
    <property type="nucleotide sequence ID" value="NZ_JAWCTQ010000019.1"/>
</dbReference>
<dbReference type="PANTHER" id="PTHR43539">
    <property type="entry name" value="FLAVIN-BINDING MONOOXYGENASE-LIKE PROTEIN (AFU_ORTHOLOGUE AFUA_4G09220)"/>
    <property type="match status" value="1"/>
</dbReference>
<evidence type="ECO:0000313" key="3">
    <source>
        <dbReference type="Proteomes" id="UP001250181"/>
    </source>
</evidence>
<dbReference type="EMBL" id="JAWCTQ010000019">
    <property type="protein sequence ID" value="MDT9683709.1"/>
    <property type="molecule type" value="Genomic_DNA"/>
</dbReference>
<name>A0ABU3QLT4_9ACTN</name>
<comment type="caution">
    <text evidence="2">The sequence shown here is derived from an EMBL/GenBank/DDBJ whole genome shotgun (WGS) entry which is preliminary data.</text>
</comment>
<protein>
    <submittedName>
        <fullName evidence="2">NAD(P)-binding domain-containing protein</fullName>
    </submittedName>
</protein>
<gene>
    <name evidence="2" type="ORF">RND61_16800</name>
</gene>
<dbReference type="Gene3D" id="3.50.50.60">
    <property type="entry name" value="FAD/NAD(P)-binding domain"/>
    <property type="match status" value="1"/>
</dbReference>
<dbReference type="InterPro" id="IPR050982">
    <property type="entry name" value="Auxin_biosynth/cation_transpt"/>
</dbReference>
<evidence type="ECO:0000256" key="1">
    <source>
        <dbReference type="ARBA" id="ARBA00023002"/>
    </source>
</evidence>
<dbReference type="InterPro" id="IPR036188">
    <property type="entry name" value="FAD/NAD-bd_sf"/>
</dbReference>
<keyword evidence="3" id="KW-1185">Reference proteome</keyword>
<accession>A0ABU3QLT4</accession>
<dbReference type="PRINTS" id="PR00368">
    <property type="entry name" value="FADPNR"/>
</dbReference>
<organism evidence="2 3">
    <name type="scientific">Streptomyces tamarix</name>
    <dbReference type="NCBI Taxonomy" id="3078565"/>
    <lineage>
        <taxon>Bacteria</taxon>
        <taxon>Bacillati</taxon>
        <taxon>Actinomycetota</taxon>
        <taxon>Actinomycetes</taxon>
        <taxon>Kitasatosporales</taxon>
        <taxon>Streptomycetaceae</taxon>
        <taxon>Streptomyces</taxon>
    </lineage>
</organism>
<sequence length="454" mass="46996">MNAPTTTELPVVVIGAGPIGLAAAAHLVERGIEPLVLEAGPVAGSAVREWSHVRLFSTWAELVDPAAEKLLAPTGWGKPDAATYPTGGDWAERYLQPLADALGGAVRYGATVTGVSRLGRDRVVDADRAEQPFTIHVLAADGHEERILARAVIDASGTWSTPSPLGGNGLPALGEKAAGDRISYRVPDLKDPAVRARYAGKRTAVVGSGASAFTALAYLADLAEEEPGTRALWILRRGITGSTFGGGEADQLPARGTLGLRAKAAVEQGRASAVTGFRTEAIERIGDRLVLVGDDGRRLDPVDEVIVLTGLRPDLSYLSELRLGLDERLQAPVALAPLIDPNVHSCGTVYPHGVNELAHPERDVYLVGMKSYGRAPTFLAMTGYEQVRSITAALAGDREAAERVELTLPETGVCGGAGLFGEPEAAEAGAGGGCCGAPATLQIGMGAPASSGGC</sequence>
<keyword evidence="1" id="KW-0560">Oxidoreductase</keyword>